<feature type="transmembrane region" description="Helical" evidence="7">
    <location>
        <begin position="66"/>
        <end position="89"/>
    </location>
</feature>
<evidence type="ECO:0000313" key="8">
    <source>
        <dbReference type="EMBL" id="AMO37007.1"/>
    </source>
</evidence>
<feature type="transmembrane region" description="Helical" evidence="7">
    <location>
        <begin position="95"/>
        <end position="117"/>
    </location>
</feature>
<dbReference type="RefSeq" id="WP_048705201.1">
    <property type="nucleotide sequence ID" value="NZ_CP014646.1"/>
</dbReference>
<proteinExistence type="inferred from homology"/>
<dbReference type="KEGG" id="thu:AC731_008615"/>
<feature type="transmembrane region" description="Helical" evidence="7">
    <location>
        <begin position="20"/>
        <end position="45"/>
    </location>
</feature>
<evidence type="ECO:0000256" key="5">
    <source>
        <dbReference type="ARBA" id="ARBA00022989"/>
    </source>
</evidence>
<protein>
    <submittedName>
        <fullName evidence="8">Permease</fullName>
    </submittedName>
</protein>
<reference evidence="9" key="1">
    <citation type="submission" date="2016-03" db="EMBL/GenBank/DDBJ databases">
        <authorList>
            <person name="Ma C."/>
            <person name="Zhou S."/>
            <person name="Yang G."/>
        </authorList>
    </citation>
    <scope>NUCLEOTIDE SEQUENCE [LARGE SCALE GENOMIC DNA]</scope>
    <source>
        <strain evidence="9">SgZ-1</strain>
    </source>
</reference>
<dbReference type="Proteomes" id="UP000036902">
    <property type="component" value="Chromosome"/>
</dbReference>
<name>A0A127K4Y3_9RHOO</name>
<sequence>MDTMLSSVLPVFYGGLGNLAAYLAAHVLLCLLPAFFIAGAMSALIPKETVTRFLGRNSSKAVSYPAAAAAGSLLAVCSCTIVPLFAGIYKKGAGLGPAITFLFFAPAANILALVYTGGIIGPDLAAARFLLSLTFGIGIGLIMALIFRSDDAAHDRATDTAFGAQGAGMGRMALVFLFVWVALLLAGTLKLDVLTGTYLDVRLPLADAQGWQAVLDRLVPYDAARGEEGVSLQGVVLIGLLGAIGFAAWRGLENIADGANAWTWISLALIAATLLVAALAVQPVEGGLRVGLTGKFFGVAAALAVLSYIVRHRLNEDELRDWLWESWRFVKQIFPLLVVGVFIVGMIRVLIRPEWIQMLAGTNSLTGNLAGVVFGVFMYFPTLVEVPIAKMFLELGMHRGPLLAYLMSDPELSLQSILIISAIIGRRKTFTYVGLVALFSAAAGLIYGAWIDGVSLLMLALYLAGFIALLAVLLSVASRNASSLKGI</sequence>
<feature type="transmembrane region" description="Helical" evidence="7">
    <location>
        <begin position="430"/>
        <end position="450"/>
    </location>
</feature>
<feature type="transmembrane region" description="Helical" evidence="7">
    <location>
        <begin position="329"/>
        <end position="351"/>
    </location>
</feature>
<keyword evidence="5 7" id="KW-1133">Transmembrane helix</keyword>
<feature type="transmembrane region" description="Helical" evidence="7">
    <location>
        <begin position="363"/>
        <end position="382"/>
    </location>
</feature>
<feature type="transmembrane region" description="Helical" evidence="7">
    <location>
        <begin position="230"/>
        <end position="249"/>
    </location>
</feature>
<organism evidence="8 9">
    <name type="scientific">Thauera humireducens</name>
    <dbReference type="NCBI Taxonomy" id="1134435"/>
    <lineage>
        <taxon>Bacteria</taxon>
        <taxon>Pseudomonadati</taxon>
        <taxon>Pseudomonadota</taxon>
        <taxon>Betaproteobacteria</taxon>
        <taxon>Rhodocyclales</taxon>
        <taxon>Zoogloeaceae</taxon>
        <taxon>Thauera</taxon>
    </lineage>
</organism>
<dbReference type="GO" id="GO:0005886">
    <property type="term" value="C:plasma membrane"/>
    <property type="evidence" value="ECO:0007669"/>
    <property type="project" value="UniProtKB-SubCell"/>
</dbReference>
<accession>A0A127K4Y3</accession>
<dbReference type="EMBL" id="CP014646">
    <property type="protein sequence ID" value="AMO37007.1"/>
    <property type="molecule type" value="Genomic_DNA"/>
</dbReference>
<feature type="transmembrane region" description="Helical" evidence="7">
    <location>
        <begin position="456"/>
        <end position="477"/>
    </location>
</feature>
<evidence type="ECO:0000256" key="7">
    <source>
        <dbReference type="SAM" id="Phobius"/>
    </source>
</evidence>
<feature type="transmembrane region" description="Helical" evidence="7">
    <location>
        <begin position="288"/>
        <end position="309"/>
    </location>
</feature>
<dbReference type="Pfam" id="PF03773">
    <property type="entry name" value="ArsP_1"/>
    <property type="match status" value="1"/>
</dbReference>
<comment type="subcellular location">
    <subcellularLocation>
        <location evidence="1">Cell membrane</location>
        <topology evidence="1">Multi-pass membrane protein</topology>
    </subcellularLocation>
</comment>
<evidence type="ECO:0000313" key="9">
    <source>
        <dbReference type="Proteomes" id="UP000036902"/>
    </source>
</evidence>
<keyword evidence="9" id="KW-1185">Reference proteome</keyword>
<feature type="transmembrane region" description="Helical" evidence="7">
    <location>
        <begin position="168"/>
        <end position="189"/>
    </location>
</feature>
<evidence type="ECO:0000256" key="4">
    <source>
        <dbReference type="ARBA" id="ARBA00022692"/>
    </source>
</evidence>
<dbReference type="STRING" id="1134435.AC731_008615"/>
<keyword evidence="3" id="KW-1003">Cell membrane</keyword>
<comment type="similarity">
    <text evidence="2">Belongs to the UPF0718 family.</text>
</comment>
<dbReference type="AlphaFoldDB" id="A0A127K4Y3"/>
<feature type="transmembrane region" description="Helical" evidence="7">
    <location>
        <begin position="129"/>
        <end position="148"/>
    </location>
</feature>
<keyword evidence="6 7" id="KW-0472">Membrane</keyword>
<feature type="transmembrane region" description="Helical" evidence="7">
    <location>
        <begin position="261"/>
        <end position="281"/>
    </location>
</feature>
<dbReference type="PANTHER" id="PTHR43299">
    <property type="entry name" value="UPF0718 PROTEIN YRAQ"/>
    <property type="match status" value="1"/>
</dbReference>
<feature type="transmembrane region" description="Helical" evidence="7">
    <location>
        <begin position="402"/>
        <end position="423"/>
    </location>
</feature>
<evidence type="ECO:0000256" key="1">
    <source>
        <dbReference type="ARBA" id="ARBA00004651"/>
    </source>
</evidence>
<dbReference type="PANTHER" id="PTHR43299:SF1">
    <property type="entry name" value="UPF0718 PROTEIN YRAQ"/>
    <property type="match status" value="1"/>
</dbReference>
<dbReference type="InterPro" id="IPR005524">
    <property type="entry name" value="DUF318"/>
</dbReference>
<keyword evidence="4 7" id="KW-0812">Transmembrane</keyword>
<evidence type="ECO:0000256" key="3">
    <source>
        <dbReference type="ARBA" id="ARBA00022475"/>
    </source>
</evidence>
<evidence type="ECO:0000256" key="2">
    <source>
        <dbReference type="ARBA" id="ARBA00006386"/>
    </source>
</evidence>
<gene>
    <name evidence="8" type="ORF">AC731_008615</name>
</gene>
<evidence type="ECO:0000256" key="6">
    <source>
        <dbReference type="ARBA" id="ARBA00023136"/>
    </source>
</evidence>